<dbReference type="Proteomes" id="UP000007797">
    <property type="component" value="Unassembled WGS sequence"/>
</dbReference>
<gene>
    <name evidence="1" type="ORF">DFA_06031</name>
</gene>
<dbReference type="GeneID" id="14876517"/>
<name>F4PJW9_CACFS</name>
<dbReference type="EMBL" id="GL883007">
    <property type="protein sequence ID" value="EGG23893.1"/>
    <property type="molecule type" value="Genomic_DNA"/>
</dbReference>
<dbReference type="KEGG" id="dfa:DFA_06031"/>
<keyword evidence="2" id="KW-1185">Reference proteome</keyword>
<accession>F4PJW9</accession>
<sequence length="84" mass="9528">MIVIVFIFPYIGAQSLDGCDNFCLSIFRSNTFKCQSDPISVVMCDVHAKDHYKICLIKCQITFPPETMVPSTTNLNLYQPSIFD</sequence>
<protein>
    <submittedName>
        <fullName evidence="1">Uncharacterized protein</fullName>
    </submittedName>
</protein>
<evidence type="ECO:0000313" key="2">
    <source>
        <dbReference type="Proteomes" id="UP000007797"/>
    </source>
</evidence>
<evidence type="ECO:0000313" key="1">
    <source>
        <dbReference type="EMBL" id="EGG23893.1"/>
    </source>
</evidence>
<organism evidence="1 2">
    <name type="scientific">Cavenderia fasciculata</name>
    <name type="common">Slime mold</name>
    <name type="synonym">Dictyostelium fasciculatum</name>
    <dbReference type="NCBI Taxonomy" id="261658"/>
    <lineage>
        <taxon>Eukaryota</taxon>
        <taxon>Amoebozoa</taxon>
        <taxon>Evosea</taxon>
        <taxon>Eumycetozoa</taxon>
        <taxon>Dictyostelia</taxon>
        <taxon>Acytosteliales</taxon>
        <taxon>Cavenderiaceae</taxon>
        <taxon>Cavenderia</taxon>
    </lineage>
</organism>
<proteinExistence type="predicted"/>
<dbReference type="AlphaFoldDB" id="F4PJW9"/>
<reference evidence="2" key="1">
    <citation type="journal article" date="2011" name="Genome Res.">
        <title>Phylogeny-wide analysis of social amoeba genomes highlights ancient origins for complex intercellular communication.</title>
        <authorList>
            <person name="Heidel A.J."/>
            <person name="Lawal H.M."/>
            <person name="Felder M."/>
            <person name="Schilde C."/>
            <person name="Helps N.R."/>
            <person name="Tunggal B."/>
            <person name="Rivero F."/>
            <person name="John U."/>
            <person name="Schleicher M."/>
            <person name="Eichinger L."/>
            <person name="Platzer M."/>
            <person name="Noegel A.A."/>
            <person name="Schaap P."/>
            <person name="Gloeckner G."/>
        </authorList>
    </citation>
    <scope>NUCLEOTIDE SEQUENCE [LARGE SCALE GENOMIC DNA]</scope>
    <source>
        <strain evidence="2">SH3</strain>
    </source>
</reference>
<dbReference type="RefSeq" id="XP_004361744.1">
    <property type="nucleotide sequence ID" value="XM_004361687.1"/>
</dbReference>